<gene>
    <name evidence="1" type="ORF">B296_00032905</name>
</gene>
<evidence type="ECO:0000313" key="2">
    <source>
        <dbReference type="Proteomes" id="UP000287651"/>
    </source>
</evidence>
<dbReference type="AlphaFoldDB" id="A0A427A5M3"/>
<protein>
    <submittedName>
        <fullName evidence="1">Uncharacterized protein</fullName>
    </submittedName>
</protein>
<organism evidence="1 2">
    <name type="scientific">Ensete ventricosum</name>
    <name type="common">Abyssinian banana</name>
    <name type="synonym">Musa ensete</name>
    <dbReference type="NCBI Taxonomy" id="4639"/>
    <lineage>
        <taxon>Eukaryota</taxon>
        <taxon>Viridiplantae</taxon>
        <taxon>Streptophyta</taxon>
        <taxon>Embryophyta</taxon>
        <taxon>Tracheophyta</taxon>
        <taxon>Spermatophyta</taxon>
        <taxon>Magnoliopsida</taxon>
        <taxon>Liliopsida</taxon>
        <taxon>Zingiberales</taxon>
        <taxon>Musaceae</taxon>
        <taxon>Ensete</taxon>
    </lineage>
</organism>
<comment type="caution">
    <text evidence="1">The sequence shown here is derived from an EMBL/GenBank/DDBJ whole genome shotgun (WGS) entry which is preliminary data.</text>
</comment>
<dbReference type="Proteomes" id="UP000287651">
    <property type="component" value="Unassembled WGS sequence"/>
</dbReference>
<proteinExistence type="predicted"/>
<sequence length="239" mass="25370">MVWVIKQWGEVKTCVHHTAGAWGARGVLVAVGVAVPGVLPTIDVTPQPSPPSSSHRLFLFRSSLAVVNVVTSRDFARRILVHQRKGRAAAAVDAQVLYEQVRASSEGAASQSSGVVGRSLDVTDAAVDSVPVGPPRWRDTSGNSLGSAHLHVGAGAHPTWRNYETATGLEPNHAHCTCLCTALGHPLPLLLIGTYSLAACPLYLLTHRTYSPVAPLSNLLAHYPIIPALADRNLVIVKE</sequence>
<dbReference type="EMBL" id="AMZH03003680">
    <property type="protein sequence ID" value="RRT71542.1"/>
    <property type="molecule type" value="Genomic_DNA"/>
</dbReference>
<feature type="non-terminal residue" evidence="1">
    <location>
        <position position="239"/>
    </location>
</feature>
<evidence type="ECO:0000313" key="1">
    <source>
        <dbReference type="EMBL" id="RRT71542.1"/>
    </source>
</evidence>
<name>A0A427A5M3_ENSVE</name>
<accession>A0A427A5M3</accession>
<reference evidence="1 2" key="1">
    <citation type="journal article" date="2014" name="Agronomy (Basel)">
        <title>A Draft Genome Sequence for Ensete ventricosum, the Drought-Tolerant Tree Against Hunger.</title>
        <authorList>
            <person name="Harrison J."/>
            <person name="Moore K.A."/>
            <person name="Paszkiewicz K."/>
            <person name="Jones T."/>
            <person name="Grant M."/>
            <person name="Ambacheew D."/>
            <person name="Muzemil S."/>
            <person name="Studholme D.J."/>
        </authorList>
    </citation>
    <scope>NUCLEOTIDE SEQUENCE [LARGE SCALE GENOMIC DNA]</scope>
</reference>